<evidence type="ECO:0000259" key="1">
    <source>
        <dbReference type="Pfam" id="PF01370"/>
    </source>
</evidence>
<dbReference type="InterPro" id="IPR036291">
    <property type="entry name" value="NAD(P)-bd_dom_sf"/>
</dbReference>
<protein>
    <recommendedName>
        <fullName evidence="1">NAD-dependent epimerase/dehydratase domain-containing protein</fullName>
    </recommendedName>
</protein>
<dbReference type="AlphaFoldDB" id="G6E742"/>
<gene>
    <name evidence="2" type="ORF">NSU_0163</name>
</gene>
<evidence type="ECO:0000313" key="2">
    <source>
        <dbReference type="EMBL" id="EHJ62869.1"/>
    </source>
</evidence>
<dbReference type="Gene3D" id="3.40.50.720">
    <property type="entry name" value="NAD(P)-binding Rossmann-like Domain"/>
    <property type="match status" value="1"/>
</dbReference>
<dbReference type="Proteomes" id="UP000004030">
    <property type="component" value="Unassembled WGS sequence"/>
</dbReference>
<comment type="caution">
    <text evidence="2">The sequence shown here is derived from an EMBL/GenBank/DDBJ whole genome shotgun (WGS) entry which is preliminary data.</text>
</comment>
<organism evidence="2 3">
    <name type="scientific">Novosphingobium pentaromativorans US6-1</name>
    <dbReference type="NCBI Taxonomy" id="1088721"/>
    <lineage>
        <taxon>Bacteria</taxon>
        <taxon>Pseudomonadati</taxon>
        <taxon>Pseudomonadota</taxon>
        <taxon>Alphaproteobacteria</taxon>
        <taxon>Sphingomonadales</taxon>
        <taxon>Sphingomonadaceae</taxon>
        <taxon>Novosphingobium</taxon>
    </lineage>
</organism>
<evidence type="ECO:0000313" key="3">
    <source>
        <dbReference type="Proteomes" id="UP000004030"/>
    </source>
</evidence>
<dbReference type="PANTHER" id="PTHR43245">
    <property type="entry name" value="BIFUNCTIONAL POLYMYXIN RESISTANCE PROTEIN ARNA"/>
    <property type="match status" value="1"/>
</dbReference>
<dbReference type="InterPro" id="IPR050177">
    <property type="entry name" value="Lipid_A_modif_metabolic_enz"/>
</dbReference>
<reference evidence="2 3" key="1">
    <citation type="journal article" date="2012" name="J. Bacteriol.">
        <title>Genome sequence of benzo(a)pyrene-degrading bacterium Novosphingobium pentaromativorans US6-1.</title>
        <authorList>
            <person name="Luo Y.R."/>
            <person name="Kang S.G."/>
            <person name="Kim S.J."/>
            <person name="Kim M.R."/>
            <person name="Li N."/>
            <person name="Lee J.H."/>
            <person name="Kwon K.K."/>
        </authorList>
    </citation>
    <scope>NUCLEOTIDE SEQUENCE [LARGE SCALE GENOMIC DNA]</scope>
    <source>
        <strain evidence="2 3">US6-1</strain>
    </source>
</reference>
<dbReference type="STRING" id="1088721.JI59_19310"/>
<dbReference type="PATRIC" id="fig|1088721.3.peg.159"/>
<sequence>MLTGAFGEVGGWLIGELIGQGFRVTCFDIPSDASRQKEQVLRKTHAFDTVWGDLTREEDVRALIGKVRPDVVVHAAAIIPPATFRLPDLAEAVNVGGTRALIEACKSEVPRARFVLVSSYSVHGPSNPHRNPAPWDGATPLNPQDDYARQKVEAEGIVRASGLEHVIVRLCAVFPIERGGFNPDVLRFTFLLPYNRREHAVDVRDAALAIAKAASVPEAAGGTFDIGGGEGWSGIGGEMLNRLNESFGLAPLPREAFRAPDPESDQSWYYENWVDTAASEQVLRYQRTSFAEFLKERRRRAGFSKYVIALMRGRIKRKLLKLSPFYEPRAGVDSASFEQAAKRVLGPDAPRQDDR</sequence>
<keyword evidence="3" id="KW-1185">Reference proteome</keyword>
<dbReference type="eggNOG" id="COG0451">
    <property type="taxonomic scope" value="Bacteria"/>
</dbReference>
<dbReference type="Pfam" id="PF01370">
    <property type="entry name" value="Epimerase"/>
    <property type="match status" value="1"/>
</dbReference>
<name>G6E742_9SPHN</name>
<dbReference type="CDD" id="cd08946">
    <property type="entry name" value="SDR_e"/>
    <property type="match status" value="1"/>
</dbReference>
<dbReference type="InterPro" id="IPR001509">
    <property type="entry name" value="Epimerase_deHydtase"/>
</dbReference>
<accession>G6E742</accession>
<feature type="domain" description="NAD-dependent epimerase/dehydratase" evidence="1">
    <location>
        <begin position="2"/>
        <end position="174"/>
    </location>
</feature>
<proteinExistence type="predicted"/>
<dbReference type="EMBL" id="AGFM01000005">
    <property type="protein sequence ID" value="EHJ62869.1"/>
    <property type="molecule type" value="Genomic_DNA"/>
</dbReference>
<dbReference type="SUPFAM" id="SSF51735">
    <property type="entry name" value="NAD(P)-binding Rossmann-fold domains"/>
    <property type="match status" value="1"/>
</dbReference>